<dbReference type="Proteomes" id="UP000245370">
    <property type="component" value="Unassembled WGS sequence"/>
</dbReference>
<comment type="caution">
    <text evidence="1">The sequence shown here is derived from an EMBL/GenBank/DDBJ whole genome shotgun (WGS) entry which is preliminary data.</text>
</comment>
<dbReference type="AlphaFoldDB" id="A0A2U2XE57"/>
<evidence type="ECO:0008006" key="3">
    <source>
        <dbReference type="Google" id="ProtNLM"/>
    </source>
</evidence>
<sequence>MKIKLKQMLLIIMFLGINVFLFSQIETKININQMGVITKASLNIDSKSRLFVGQEYTMLLNVNFKEDIVLDVKNAKIVFIEGSKHNTGPLLFKITPLDTGKVTIDVGRLLDAENVPQLGHYSFQVSSYAMPPIYIDESNEQFLTGLNEKSRITCHYPEEMGVFEEYAVKSWEARVNEKTFTGKGNYFSEDFIVYINQVKDEVFLLKIELEDSNTGFKESEAVFYIR</sequence>
<accession>A0A2U2XE57</accession>
<organism evidence="1 2">
    <name type="scientific">Brumimicrobium oceani</name>
    <dbReference type="NCBI Taxonomy" id="2100725"/>
    <lineage>
        <taxon>Bacteria</taxon>
        <taxon>Pseudomonadati</taxon>
        <taxon>Bacteroidota</taxon>
        <taxon>Flavobacteriia</taxon>
        <taxon>Flavobacteriales</taxon>
        <taxon>Crocinitomicaceae</taxon>
        <taxon>Brumimicrobium</taxon>
    </lineage>
</organism>
<evidence type="ECO:0000313" key="2">
    <source>
        <dbReference type="Proteomes" id="UP000245370"/>
    </source>
</evidence>
<dbReference type="RefSeq" id="WP_109358828.1">
    <property type="nucleotide sequence ID" value="NZ_QFRJ01000003.1"/>
</dbReference>
<proteinExistence type="predicted"/>
<reference evidence="1 2" key="1">
    <citation type="submission" date="2018-05" db="EMBL/GenBank/DDBJ databases">
        <title>Brumimicrobium oceani sp. nov., isolated from coastal sediment.</title>
        <authorList>
            <person name="Kou Y."/>
        </authorList>
    </citation>
    <scope>NUCLEOTIDE SEQUENCE [LARGE SCALE GENOMIC DNA]</scope>
    <source>
        <strain evidence="1 2">C305</strain>
    </source>
</reference>
<protein>
    <recommendedName>
        <fullName evidence="3">Gliding motility-associated protein GldM C-terminal domain-containing protein</fullName>
    </recommendedName>
</protein>
<evidence type="ECO:0000313" key="1">
    <source>
        <dbReference type="EMBL" id="PWH86020.1"/>
    </source>
</evidence>
<gene>
    <name evidence="1" type="ORF">DIT68_05550</name>
</gene>
<keyword evidence="2" id="KW-1185">Reference proteome</keyword>
<name>A0A2U2XE57_9FLAO</name>
<reference evidence="1 2" key="2">
    <citation type="submission" date="2018-05" db="EMBL/GenBank/DDBJ databases">
        <authorList>
            <person name="Lanie J.A."/>
            <person name="Ng W.-L."/>
            <person name="Kazmierczak K.M."/>
            <person name="Andrzejewski T.M."/>
            <person name="Davidsen T.M."/>
            <person name="Wayne K.J."/>
            <person name="Tettelin H."/>
            <person name="Glass J.I."/>
            <person name="Rusch D."/>
            <person name="Podicherti R."/>
            <person name="Tsui H.-C.T."/>
            <person name="Winkler M.E."/>
        </authorList>
    </citation>
    <scope>NUCLEOTIDE SEQUENCE [LARGE SCALE GENOMIC DNA]</scope>
    <source>
        <strain evidence="1 2">C305</strain>
    </source>
</reference>
<dbReference type="EMBL" id="QFRJ01000003">
    <property type="protein sequence ID" value="PWH86020.1"/>
    <property type="molecule type" value="Genomic_DNA"/>
</dbReference>